<dbReference type="NCBIfam" id="TIGR02595">
    <property type="entry name" value="PEP_CTERM"/>
    <property type="match status" value="1"/>
</dbReference>
<gene>
    <name evidence="3" type="ORF">GGQ80_001150</name>
</gene>
<keyword evidence="4" id="KW-1185">Reference proteome</keyword>
<reference evidence="3 4" key="1">
    <citation type="submission" date="2020-08" db="EMBL/GenBank/DDBJ databases">
        <title>Genomic Encyclopedia of Type Strains, Phase IV (KMG-IV): sequencing the most valuable type-strain genomes for metagenomic binning, comparative biology and taxonomic classification.</title>
        <authorList>
            <person name="Goeker M."/>
        </authorList>
    </citation>
    <scope>NUCLEOTIDE SEQUENCE [LARGE SCALE GENOMIC DNA]</scope>
    <source>
        <strain evidence="3 4">YC6723</strain>
    </source>
</reference>
<evidence type="ECO:0000313" key="4">
    <source>
        <dbReference type="Proteomes" id="UP000529795"/>
    </source>
</evidence>
<dbReference type="NCBIfam" id="NF035944">
    <property type="entry name" value="PEPxxWA-CTERM"/>
    <property type="match status" value="1"/>
</dbReference>
<accession>A0A840F9G8</accession>
<feature type="domain" description="Ice-binding protein C-terminal" evidence="2">
    <location>
        <begin position="294"/>
        <end position="319"/>
    </location>
</feature>
<feature type="chain" id="PRO_5032648828" description="Ice-binding protein C-terminal domain-containing protein" evidence="1">
    <location>
        <begin position="26"/>
        <end position="327"/>
    </location>
</feature>
<protein>
    <recommendedName>
        <fullName evidence="2">Ice-binding protein C-terminal domain-containing protein</fullName>
    </recommendedName>
</protein>
<dbReference type="RefSeq" id="WP_246346866.1">
    <property type="nucleotide sequence ID" value="NZ_JACIEV010000002.1"/>
</dbReference>
<dbReference type="EMBL" id="JACIEV010000002">
    <property type="protein sequence ID" value="MBB4153262.1"/>
    <property type="molecule type" value="Genomic_DNA"/>
</dbReference>
<feature type="signal peptide" evidence="1">
    <location>
        <begin position="1"/>
        <end position="25"/>
    </location>
</feature>
<dbReference type="Pfam" id="PF07589">
    <property type="entry name" value="PEP-CTERM"/>
    <property type="match status" value="1"/>
</dbReference>
<sequence>MMLGSRRAYLIAGACVAMSAAPAVAQVGRFGSAQNSTYRSCQGATANELCIANADGSGNASAILQQVYGGGLGQFGSANLEIDRAGTVNDAYARSTVSQGTLLLPQISGATLAGSDDRMNINAFGFQSYTWTGQTASLFSLAGNLHIVDSGRQDQIIEQRAGDWARVGGARAESYVAVWDPSILAGFTTAQDLIDNLLFAACGQAGVLGVGRQNITLRGGEFSSSVATTECSEGSLIVQPGQEVLAVSGLRLPTNRGGFVDATHTFTTVLDPSLSQQTRDALASGLVAAVEVPAVPEPATWAMLVVGFGLMAGAARYRRRSLKVSLA</sequence>
<dbReference type="AlphaFoldDB" id="A0A840F9G8"/>
<evidence type="ECO:0000259" key="2">
    <source>
        <dbReference type="Pfam" id="PF07589"/>
    </source>
</evidence>
<evidence type="ECO:0000313" key="3">
    <source>
        <dbReference type="EMBL" id="MBB4153262.1"/>
    </source>
</evidence>
<name>A0A840F9G8_9SPHN</name>
<proteinExistence type="predicted"/>
<dbReference type="InterPro" id="IPR013424">
    <property type="entry name" value="Ice-binding_C"/>
</dbReference>
<comment type="caution">
    <text evidence="3">The sequence shown here is derived from an EMBL/GenBank/DDBJ whole genome shotgun (WGS) entry which is preliminary data.</text>
</comment>
<keyword evidence="1" id="KW-0732">Signal</keyword>
<organism evidence="3 4">
    <name type="scientific">Sphingomonas jinjuensis</name>
    <dbReference type="NCBI Taxonomy" id="535907"/>
    <lineage>
        <taxon>Bacteria</taxon>
        <taxon>Pseudomonadati</taxon>
        <taxon>Pseudomonadota</taxon>
        <taxon>Alphaproteobacteria</taxon>
        <taxon>Sphingomonadales</taxon>
        <taxon>Sphingomonadaceae</taxon>
        <taxon>Sphingomonas</taxon>
    </lineage>
</organism>
<evidence type="ECO:0000256" key="1">
    <source>
        <dbReference type="SAM" id="SignalP"/>
    </source>
</evidence>
<dbReference type="Proteomes" id="UP000529795">
    <property type="component" value="Unassembled WGS sequence"/>
</dbReference>